<gene>
    <name evidence="1" type="ORF">PEPNEM18_01037</name>
</gene>
<accession>A0A6V6Y3X3</accession>
<comment type="caution">
    <text evidence="1">The sequence shown here is derived from an EMBL/GenBank/DDBJ whole genome shotgun (WGS) entry which is preliminary data.</text>
</comment>
<reference evidence="1 2" key="1">
    <citation type="submission" date="2020-06" db="EMBL/GenBank/DDBJ databases">
        <authorList>
            <person name="Criscuolo A."/>
        </authorList>
    </citation>
    <scope>NUCLEOTIDE SEQUENCE [LARGE SCALE GENOMIC DNA]</scope>
    <source>
        <strain evidence="1">1804121828</strain>
    </source>
</reference>
<evidence type="ECO:0000313" key="2">
    <source>
        <dbReference type="Proteomes" id="UP000586454"/>
    </source>
</evidence>
<dbReference type="InterPro" id="IPR014986">
    <property type="entry name" value="XkdN-like"/>
</dbReference>
<dbReference type="EMBL" id="CAIJCS010000019">
    <property type="protein sequence ID" value="CAC9931674.1"/>
    <property type="molecule type" value="Genomic_DNA"/>
</dbReference>
<keyword evidence="2" id="KW-1185">Reference proteome</keyword>
<dbReference type="RefSeq" id="WP_180499955.1">
    <property type="nucleotide sequence ID" value="NZ_CAIJCS010000019.1"/>
</dbReference>
<proteinExistence type="predicted"/>
<sequence>MTSAVEQLLALDASRIKKPTKTVKLKLGKFDGSELDFKIEAVDPEIMSELKESMIRFESKTEAMRVEGSYNVTVMTIIEGCPSVFKNKEVQDHFKAATPKELVKILLTSGEMDKLKDEIDAISGYAKEKDIKN</sequence>
<protein>
    <recommendedName>
        <fullName evidence="3">Phage XkdN-like protein</fullName>
    </recommendedName>
</protein>
<organism evidence="1 2">
    <name type="scientific">Aedoeadaptatus nemausensis</name>
    <dbReference type="NCBI Taxonomy" id="2582829"/>
    <lineage>
        <taxon>Bacteria</taxon>
        <taxon>Bacillati</taxon>
        <taxon>Bacillota</taxon>
        <taxon>Tissierellia</taxon>
        <taxon>Tissierellales</taxon>
        <taxon>Peptoniphilaceae</taxon>
        <taxon>Aedoeadaptatus</taxon>
    </lineage>
</organism>
<dbReference type="Proteomes" id="UP000586454">
    <property type="component" value="Unassembled WGS sequence"/>
</dbReference>
<evidence type="ECO:0008006" key="3">
    <source>
        <dbReference type="Google" id="ProtNLM"/>
    </source>
</evidence>
<dbReference type="Pfam" id="PF08890">
    <property type="entry name" value="Phage_TAC_5"/>
    <property type="match status" value="1"/>
</dbReference>
<dbReference type="Gene3D" id="3.30.2220.30">
    <property type="match status" value="1"/>
</dbReference>
<evidence type="ECO:0000313" key="1">
    <source>
        <dbReference type="EMBL" id="CAC9931674.1"/>
    </source>
</evidence>
<dbReference type="InterPro" id="IPR038559">
    <property type="entry name" value="XkdN-like_sf"/>
</dbReference>
<dbReference type="AlphaFoldDB" id="A0A6V6Y3X3"/>
<name>A0A6V6Y3X3_9FIRM</name>